<dbReference type="SUPFAM" id="SSF53300">
    <property type="entry name" value="vWA-like"/>
    <property type="match status" value="1"/>
</dbReference>
<dbReference type="GO" id="GO:0005544">
    <property type="term" value="F:calcium-dependent phospholipid binding"/>
    <property type="evidence" value="ECO:0007669"/>
    <property type="project" value="InterPro"/>
</dbReference>
<feature type="domain" description="Copine C-terminal" evidence="2">
    <location>
        <begin position="2"/>
        <end position="145"/>
    </location>
</feature>
<reference evidence="3 4" key="1">
    <citation type="submission" date="2014-03" db="EMBL/GenBank/DDBJ databases">
        <title>Draft genome of the hookworm Oesophagostomum dentatum.</title>
        <authorList>
            <person name="Mitreva M."/>
        </authorList>
    </citation>
    <scope>NUCLEOTIDE SEQUENCE [LARGE SCALE GENOMIC DNA]</scope>
    <source>
        <strain evidence="3 4">OD-Hann</strain>
    </source>
</reference>
<dbReference type="GO" id="GO:0005886">
    <property type="term" value="C:plasma membrane"/>
    <property type="evidence" value="ECO:0007669"/>
    <property type="project" value="TreeGrafter"/>
</dbReference>
<dbReference type="InterPro" id="IPR036465">
    <property type="entry name" value="vWFA_dom_sf"/>
</dbReference>
<dbReference type="PANTHER" id="PTHR10857">
    <property type="entry name" value="COPINE"/>
    <property type="match status" value="1"/>
</dbReference>
<dbReference type="GO" id="GO:0071277">
    <property type="term" value="P:cellular response to calcium ion"/>
    <property type="evidence" value="ECO:0007669"/>
    <property type="project" value="TreeGrafter"/>
</dbReference>
<dbReference type="OrthoDB" id="5859538at2759"/>
<dbReference type="AlphaFoldDB" id="A0A0B1SMF2"/>
<evidence type="ECO:0000259" key="2">
    <source>
        <dbReference type="Pfam" id="PF07002"/>
    </source>
</evidence>
<gene>
    <name evidence="3" type="ORF">OESDEN_15219</name>
</gene>
<dbReference type="PANTHER" id="PTHR10857:SF106">
    <property type="entry name" value="C2 DOMAIN-CONTAINING PROTEIN"/>
    <property type="match status" value="1"/>
</dbReference>
<evidence type="ECO:0000313" key="4">
    <source>
        <dbReference type="Proteomes" id="UP000053660"/>
    </source>
</evidence>
<accession>A0A0B1SMF2</accession>
<dbReference type="Pfam" id="PF07002">
    <property type="entry name" value="Copine"/>
    <property type="match status" value="1"/>
</dbReference>
<sequence>MVKLYGPTNFAPVVMESARRASETLDGSRYQILLIITDGAISDMADTKRAIISASFLPLSIIIVGVGDDDFGNMDELDSDDCLLSFEGRQAQRDIVQFVPMRQFLRGPVTGLEGERVMWLLAKEVLAEVPLQLTSYMEMNRISPKQSDDSNSELEMVFAPTAQDGQRLYPSAPLES</sequence>
<proteinExistence type="predicted"/>
<dbReference type="InterPro" id="IPR045052">
    <property type="entry name" value="Copine"/>
</dbReference>
<protein>
    <submittedName>
        <fullName evidence="3">Copine</fullName>
    </submittedName>
</protein>
<organism evidence="3 4">
    <name type="scientific">Oesophagostomum dentatum</name>
    <name type="common">Nodular worm</name>
    <dbReference type="NCBI Taxonomy" id="61180"/>
    <lineage>
        <taxon>Eukaryota</taxon>
        <taxon>Metazoa</taxon>
        <taxon>Ecdysozoa</taxon>
        <taxon>Nematoda</taxon>
        <taxon>Chromadorea</taxon>
        <taxon>Rhabditida</taxon>
        <taxon>Rhabditina</taxon>
        <taxon>Rhabditomorpha</taxon>
        <taxon>Strongyloidea</taxon>
        <taxon>Strongylidae</taxon>
        <taxon>Oesophagostomum</taxon>
    </lineage>
</organism>
<dbReference type="InterPro" id="IPR010734">
    <property type="entry name" value="Copine_C"/>
</dbReference>
<name>A0A0B1SMF2_OESDE</name>
<dbReference type="EMBL" id="KN565522">
    <property type="protein sequence ID" value="KHJ85061.1"/>
    <property type="molecule type" value="Genomic_DNA"/>
</dbReference>
<evidence type="ECO:0000256" key="1">
    <source>
        <dbReference type="SAM" id="MobiDB-lite"/>
    </source>
</evidence>
<evidence type="ECO:0000313" key="3">
    <source>
        <dbReference type="EMBL" id="KHJ85061.1"/>
    </source>
</evidence>
<dbReference type="Proteomes" id="UP000053660">
    <property type="component" value="Unassembled WGS sequence"/>
</dbReference>
<keyword evidence="4" id="KW-1185">Reference proteome</keyword>
<feature type="region of interest" description="Disordered" evidence="1">
    <location>
        <begin position="143"/>
        <end position="176"/>
    </location>
</feature>